<comment type="caution">
    <text evidence="2">The sequence shown here is derived from an EMBL/GenBank/DDBJ whole genome shotgun (WGS) entry which is preliminary data.</text>
</comment>
<reference evidence="2 3" key="1">
    <citation type="journal article" date="2014" name="Int. J. Syst. Evol. Microbiol.">
        <title>Complete genome sequence of Corynebacterium casei LMG S-19264T (=DSM 44701T), isolated from a smear-ripened cheese.</title>
        <authorList>
            <consortium name="US DOE Joint Genome Institute (JGI-PGF)"/>
            <person name="Walter F."/>
            <person name="Albersmeier A."/>
            <person name="Kalinowski J."/>
            <person name="Ruckert C."/>
        </authorList>
    </citation>
    <scope>NUCLEOTIDE SEQUENCE [LARGE SCALE GENOMIC DNA]</scope>
    <source>
        <strain evidence="2 3">CGMCC 1.15358</strain>
    </source>
</reference>
<dbReference type="Gene3D" id="3.30.420.10">
    <property type="entry name" value="Ribonuclease H-like superfamily/Ribonuclease H"/>
    <property type="match status" value="1"/>
</dbReference>
<evidence type="ECO:0000256" key="1">
    <source>
        <dbReference type="SAM" id="MobiDB-lite"/>
    </source>
</evidence>
<evidence type="ECO:0000313" key="2">
    <source>
        <dbReference type="EMBL" id="GGD47917.1"/>
    </source>
</evidence>
<sequence length="347" mass="38970">MHLTLENASWREAGIAIRNIAEDKVEYCRRFGIEIEPGDWPVRGALPARIIADRGEFENYEPENFIVRTGVTIENTAPYRGDMKGNVEKRFDMVHSVLRDIVPGMVNATHSEKGDSDARREAKLTLKELTSAVLRAVIYLNNNNFLAGYHPNLDMIKAGIDAVPKDIWNWALETGRSELRAADVEMLRMAVLKTGNATSTKDGISFMKMLFISDAHIKGRLWENLAAGSVKLSYDHKETNKIWLHQPDGSYEECRLSPAHKAFANMTFKEADALSKRVAEAGRANSAAGSYAWYLTQKGIQETREEAIESTGGKLSPQSLRDTDKARRKEMAVNLQAERSLYDHKAK</sequence>
<organism evidence="2 3">
    <name type="scientific">Croceicoccus pelagius</name>
    <dbReference type="NCBI Taxonomy" id="1703341"/>
    <lineage>
        <taxon>Bacteria</taxon>
        <taxon>Pseudomonadati</taxon>
        <taxon>Pseudomonadota</taxon>
        <taxon>Alphaproteobacteria</taxon>
        <taxon>Sphingomonadales</taxon>
        <taxon>Erythrobacteraceae</taxon>
        <taxon>Croceicoccus</taxon>
    </lineage>
</organism>
<dbReference type="OrthoDB" id="5287589at2"/>
<evidence type="ECO:0000313" key="3">
    <source>
        <dbReference type="Proteomes" id="UP000598997"/>
    </source>
</evidence>
<dbReference type="GO" id="GO:0003676">
    <property type="term" value="F:nucleic acid binding"/>
    <property type="evidence" value="ECO:0007669"/>
    <property type="project" value="InterPro"/>
</dbReference>
<dbReference type="Proteomes" id="UP000598997">
    <property type="component" value="Unassembled WGS sequence"/>
</dbReference>
<feature type="region of interest" description="Disordered" evidence="1">
    <location>
        <begin position="305"/>
        <end position="328"/>
    </location>
</feature>
<proteinExistence type="predicted"/>
<gene>
    <name evidence="2" type="ORF">GCM10010989_22810</name>
</gene>
<keyword evidence="3" id="KW-1185">Reference proteome</keyword>
<dbReference type="RefSeq" id="WP_066761582.1">
    <property type="nucleotide sequence ID" value="NZ_BMIO01000007.1"/>
</dbReference>
<protein>
    <submittedName>
        <fullName evidence="2">Uncharacterized protein</fullName>
    </submittedName>
</protein>
<accession>A0A916YJP9</accession>
<dbReference type="EMBL" id="BMIO01000007">
    <property type="protein sequence ID" value="GGD47917.1"/>
    <property type="molecule type" value="Genomic_DNA"/>
</dbReference>
<dbReference type="InterPro" id="IPR036397">
    <property type="entry name" value="RNaseH_sf"/>
</dbReference>
<name>A0A916YJP9_9SPHN</name>
<dbReference type="AlphaFoldDB" id="A0A916YJP9"/>